<feature type="domain" description="ABC transmembrane type-1" evidence="8">
    <location>
        <begin position="70"/>
        <end position="255"/>
    </location>
</feature>
<dbReference type="CDD" id="cd06261">
    <property type="entry name" value="TM_PBP2"/>
    <property type="match status" value="1"/>
</dbReference>
<sequence>MTRKALWLSAGSLGVITVFAVVAPALAPHDPALPIGVPLSPPFGDTGVLGTDQVGRDVLSRVLGGMSASWLAALALVVVIAGVGSLVGVVAGYLGGWVDRALMALVDFFLALPAAILAVVIAAVLGPSLRNALIAIGVLSWPYYARLVRAEVRAIAARPHLEAAKLAGNGHLRLMLRHLLPGAWPVILVTITLDLGGIITMLAGLSFLGLGRPAPAPELGAMAAQGLPYLLTQWWIPVVPAVAVTCLALVANLAGDALRSQLKAQ</sequence>
<evidence type="ECO:0000256" key="5">
    <source>
        <dbReference type="ARBA" id="ARBA00022989"/>
    </source>
</evidence>
<dbReference type="Gene3D" id="1.10.3720.10">
    <property type="entry name" value="MetI-like"/>
    <property type="match status" value="1"/>
</dbReference>
<dbReference type="PROSITE" id="PS50928">
    <property type="entry name" value="ABC_TM1"/>
    <property type="match status" value="1"/>
</dbReference>
<dbReference type="GO" id="GO:0005886">
    <property type="term" value="C:plasma membrane"/>
    <property type="evidence" value="ECO:0007669"/>
    <property type="project" value="UniProtKB-SubCell"/>
</dbReference>
<name>A0A365HCQ3_9ACTN</name>
<evidence type="ECO:0000259" key="8">
    <source>
        <dbReference type="PROSITE" id="PS50928"/>
    </source>
</evidence>
<reference evidence="9 10" key="1">
    <citation type="submission" date="2018-06" db="EMBL/GenBank/DDBJ databases">
        <title>Actinomadura craniellae sp. nov. isolated from marine sponge Craniella sp.</title>
        <authorList>
            <person name="Li L."/>
            <person name="Xu Q.H."/>
            <person name="Lin H.W."/>
            <person name="Lu Y.H."/>
        </authorList>
    </citation>
    <scope>NUCLEOTIDE SEQUENCE [LARGE SCALE GENOMIC DNA]</scope>
    <source>
        <strain evidence="9 10">LHW63021</strain>
    </source>
</reference>
<comment type="subcellular location">
    <subcellularLocation>
        <location evidence="1 7">Cell membrane</location>
        <topology evidence="1 7">Multi-pass membrane protein</topology>
    </subcellularLocation>
</comment>
<keyword evidence="5 7" id="KW-1133">Transmembrane helix</keyword>
<keyword evidence="4 7" id="KW-0812">Transmembrane</keyword>
<evidence type="ECO:0000256" key="4">
    <source>
        <dbReference type="ARBA" id="ARBA00022692"/>
    </source>
</evidence>
<feature type="transmembrane region" description="Helical" evidence="7">
    <location>
        <begin position="70"/>
        <end position="94"/>
    </location>
</feature>
<protein>
    <submittedName>
        <fullName evidence="9">ABC transporter permease</fullName>
    </submittedName>
</protein>
<dbReference type="InterPro" id="IPR035906">
    <property type="entry name" value="MetI-like_sf"/>
</dbReference>
<keyword evidence="10" id="KW-1185">Reference proteome</keyword>
<comment type="caution">
    <text evidence="9">The sequence shown here is derived from an EMBL/GenBank/DDBJ whole genome shotgun (WGS) entry which is preliminary data.</text>
</comment>
<dbReference type="SUPFAM" id="SSF161098">
    <property type="entry name" value="MetI-like"/>
    <property type="match status" value="1"/>
</dbReference>
<dbReference type="Proteomes" id="UP000251891">
    <property type="component" value="Unassembled WGS sequence"/>
</dbReference>
<evidence type="ECO:0000313" key="9">
    <source>
        <dbReference type="EMBL" id="RAY16792.1"/>
    </source>
</evidence>
<keyword evidence="2 7" id="KW-0813">Transport</keyword>
<keyword evidence="3" id="KW-1003">Cell membrane</keyword>
<organism evidence="9 10">
    <name type="scientific">Actinomadura craniellae</name>
    <dbReference type="NCBI Taxonomy" id="2231787"/>
    <lineage>
        <taxon>Bacteria</taxon>
        <taxon>Bacillati</taxon>
        <taxon>Actinomycetota</taxon>
        <taxon>Actinomycetes</taxon>
        <taxon>Streptosporangiales</taxon>
        <taxon>Thermomonosporaceae</taxon>
        <taxon>Actinomadura</taxon>
    </lineage>
</organism>
<dbReference type="PANTHER" id="PTHR43386">
    <property type="entry name" value="OLIGOPEPTIDE TRANSPORT SYSTEM PERMEASE PROTEIN APPC"/>
    <property type="match status" value="1"/>
</dbReference>
<comment type="similarity">
    <text evidence="7">Belongs to the binding-protein-dependent transport system permease family.</text>
</comment>
<proteinExistence type="inferred from homology"/>
<feature type="transmembrane region" description="Helical" evidence="7">
    <location>
        <begin position="101"/>
        <end position="125"/>
    </location>
</feature>
<evidence type="ECO:0000256" key="1">
    <source>
        <dbReference type="ARBA" id="ARBA00004651"/>
    </source>
</evidence>
<evidence type="ECO:0000256" key="3">
    <source>
        <dbReference type="ARBA" id="ARBA00022475"/>
    </source>
</evidence>
<dbReference type="Pfam" id="PF00528">
    <property type="entry name" value="BPD_transp_1"/>
    <property type="match status" value="1"/>
</dbReference>
<accession>A0A365HCQ3</accession>
<gene>
    <name evidence="9" type="ORF">DPM19_01075</name>
</gene>
<dbReference type="GO" id="GO:0055085">
    <property type="term" value="P:transmembrane transport"/>
    <property type="evidence" value="ECO:0007669"/>
    <property type="project" value="InterPro"/>
</dbReference>
<dbReference type="PANTHER" id="PTHR43386:SF1">
    <property type="entry name" value="D,D-DIPEPTIDE TRANSPORT SYSTEM PERMEASE PROTEIN DDPC-RELATED"/>
    <property type="match status" value="1"/>
</dbReference>
<feature type="transmembrane region" description="Helical" evidence="7">
    <location>
        <begin position="183"/>
        <end position="208"/>
    </location>
</feature>
<dbReference type="InterPro" id="IPR050366">
    <property type="entry name" value="BP-dependent_transpt_permease"/>
</dbReference>
<dbReference type="AlphaFoldDB" id="A0A365HCQ3"/>
<feature type="transmembrane region" description="Helical" evidence="7">
    <location>
        <begin position="131"/>
        <end position="148"/>
    </location>
</feature>
<evidence type="ECO:0000256" key="2">
    <source>
        <dbReference type="ARBA" id="ARBA00022448"/>
    </source>
</evidence>
<evidence type="ECO:0000313" key="10">
    <source>
        <dbReference type="Proteomes" id="UP000251891"/>
    </source>
</evidence>
<feature type="transmembrane region" description="Helical" evidence="7">
    <location>
        <begin position="234"/>
        <end position="255"/>
    </location>
</feature>
<dbReference type="InterPro" id="IPR000515">
    <property type="entry name" value="MetI-like"/>
</dbReference>
<evidence type="ECO:0000256" key="7">
    <source>
        <dbReference type="RuleBase" id="RU363032"/>
    </source>
</evidence>
<dbReference type="EMBL" id="QLYX01000001">
    <property type="protein sequence ID" value="RAY16792.1"/>
    <property type="molecule type" value="Genomic_DNA"/>
</dbReference>
<keyword evidence="6 7" id="KW-0472">Membrane</keyword>
<evidence type="ECO:0000256" key="6">
    <source>
        <dbReference type="ARBA" id="ARBA00023136"/>
    </source>
</evidence>